<feature type="compositionally biased region" description="Low complexity" evidence="1">
    <location>
        <begin position="153"/>
        <end position="174"/>
    </location>
</feature>
<dbReference type="Pfam" id="PF21821">
    <property type="entry name" value="Dit_like"/>
    <property type="match status" value="1"/>
</dbReference>
<dbReference type="InterPro" id="IPR048494">
    <property type="entry name" value="Dit-like_N"/>
</dbReference>
<dbReference type="AlphaFoldDB" id="A0A2A7B5C1"/>
<dbReference type="OrthoDB" id="1857469at2"/>
<gene>
    <name evidence="3" type="ORF">CHR60_07420</name>
</gene>
<evidence type="ECO:0000313" key="3">
    <source>
        <dbReference type="EMBL" id="PDX86566.1"/>
    </source>
</evidence>
<organism evidence="3 4">
    <name type="scientific">Faecalibacterium prausnitzii</name>
    <dbReference type="NCBI Taxonomy" id="853"/>
    <lineage>
        <taxon>Bacteria</taxon>
        <taxon>Bacillati</taxon>
        <taxon>Bacillota</taxon>
        <taxon>Clostridia</taxon>
        <taxon>Eubacteriales</taxon>
        <taxon>Oscillospiraceae</taxon>
        <taxon>Faecalibacterium</taxon>
    </lineage>
</organism>
<protein>
    <recommendedName>
        <fullName evidence="2">Dit-like phage tail protein N-terminal domain-containing protein</fullName>
    </recommendedName>
</protein>
<feature type="domain" description="Dit-like phage tail protein N-terminal" evidence="2">
    <location>
        <begin position="14"/>
        <end position="139"/>
    </location>
</feature>
<evidence type="ECO:0000256" key="1">
    <source>
        <dbReference type="SAM" id="MobiDB-lite"/>
    </source>
</evidence>
<accession>A0A2A7B5C1</accession>
<evidence type="ECO:0000313" key="4">
    <source>
        <dbReference type="Proteomes" id="UP000220904"/>
    </source>
</evidence>
<proteinExistence type="predicted"/>
<name>A0A2A7B5C1_9FIRM</name>
<reference evidence="3 4" key="1">
    <citation type="journal article" date="2017" name="Front. Microbiol.">
        <title>New Insights into the Diversity of the Genus Faecalibacterium.</title>
        <authorList>
            <person name="Benevides L."/>
            <person name="Burman S."/>
            <person name="Martin R."/>
            <person name="Robert V."/>
            <person name="Thomas M."/>
            <person name="Miquel S."/>
            <person name="Chain F."/>
            <person name="Sokol H."/>
            <person name="Bermudez-Humaran L.G."/>
            <person name="Morrison M."/>
            <person name="Langella P."/>
            <person name="Azevedo V.A."/>
            <person name="Chatel J.M."/>
            <person name="Soares S."/>
        </authorList>
    </citation>
    <scope>NUCLEOTIDE SEQUENCE [LARGE SCALE GENOMIC DNA]</scope>
    <source>
        <strain evidence="3 4">AHMP21</strain>
    </source>
</reference>
<evidence type="ECO:0000259" key="2">
    <source>
        <dbReference type="Pfam" id="PF21821"/>
    </source>
</evidence>
<dbReference type="EMBL" id="NOUV01000014">
    <property type="protein sequence ID" value="PDX86566.1"/>
    <property type="molecule type" value="Genomic_DNA"/>
</dbReference>
<sequence length="190" mass="20527">MKVTKPATLGTLEFDAIIERSETLESEVPQYATESGYSISDNICLKAVSLDVEAVFSNSPVTWSKEHAASSARVEMMCEELRKLWKERAIMTFTVGSDVYENMCIESCTLPKKVETGSSVYVQMTLTQVTITKTETVTIDIKYVRGGKSAKNTGSGQAKSSSTSKKGSGSTKRSVACSLGIATGLLKENP</sequence>
<dbReference type="RefSeq" id="WP_097792438.1">
    <property type="nucleotide sequence ID" value="NZ_NOUV01000014.1"/>
</dbReference>
<dbReference type="Proteomes" id="UP000220904">
    <property type="component" value="Unassembled WGS sequence"/>
</dbReference>
<comment type="caution">
    <text evidence="3">The sequence shown here is derived from an EMBL/GenBank/DDBJ whole genome shotgun (WGS) entry which is preliminary data.</text>
</comment>
<feature type="region of interest" description="Disordered" evidence="1">
    <location>
        <begin position="148"/>
        <end position="174"/>
    </location>
</feature>